<name>I3DXP2_BACMT</name>
<evidence type="ECO:0000256" key="1">
    <source>
        <dbReference type="SAM" id="Phobius"/>
    </source>
</evidence>
<evidence type="ECO:0000313" key="2">
    <source>
        <dbReference type="EMBL" id="EIJ79013.1"/>
    </source>
</evidence>
<sequence length="34" mass="4030">MIRAKKLISRAFAKLFLSIDLLKAFPFLIPEKFY</sequence>
<dbReference type="EMBL" id="AFEU01000003">
    <property type="protein sequence ID" value="EIJ79013.1"/>
    <property type="molecule type" value="Genomic_DNA"/>
</dbReference>
<protein>
    <submittedName>
        <fullName evidence="2">Uncharacterized protein</fullName>
    </submittedName>
</protein>
<feature type="transmembrane region" description="Helical" evidence="1">
    <location>
        <begin position="12"/>
        <end position="29"/>
    </location>
</feature>
<reference evidence="2 3" key="1">
    <citation type="journal article" date="2012" name="Appl. Environ. Microbiol.">
        <title>Genome Sequence of Thermotolerant Bacillus methanolicus: Features and Regulation Related to Methylotrophy and Production of L-Lysine and L-Glutamate from Methanol.</title>
        <authorList>
            <person name="Heggeset T.M."/>
            <person name="Krog A."/>
            <person name="Balzer S."/>
            <person name="Wentzel A."/>
            <person name="Ellingsen T.E."/>
            <person name="Brautaset T."/>
        </authorList>
    </citation>
    <scope>NUCLEOTIDE SEQUENCE [LARGE SCALE GENOMIC DNA]</scope>
    <source>
        <strain evidence="2 3">PB1</strain>
    </source>
</reference>
<organism evidence="2 3">
    <name type="scientific">Bacillus methanolicus PB1</name>
    <dbReference type="NCBI Taxonomy" id="997296"/>
    <lineage>
        <taxon>Bacteria</taxon>
        <taxon>Bacillati</taxon>
        <taxon>Bacillota</taxon>
        <taxon>Bacilli</taxon>
        <taxon>Bacillales</taxon>
        <taxon>Bacillaceae</taxon>
        <taxon>Bacillus</taxon>
    </lineage>
</organism>
<keyword evidence="1" id="KW-0472">Membrane</keyword>
<evidence type="ECO:0000313" key="3">
    <source>
        <dbReference type="Proteomes" id="UP000010523"/>
    </source>
</evidence>
<comment type="caution">
    <text evidence="2">The sequence shown here is derived from an EMBL/GenBank/DDBJ whole genome shotgun (WGS) entry which is preliminary data.</text>
</comment>
<accession>I3DXP2</accession>
<keyword evidence="3" id="KW-1185">Reference proteome</keyword>
<keyword evidence="1" id="KW-1133">Transmembrane helix</keyword>
<dbReference type="AlphaFoldDB" id="I3DXP2"/>
<keyword evidence="1" id="KW-0812">Transmembrane</keyword>
<proteinExistence type="predicted"/>
<dbReference type="Proteomes" id="UP000010523">
    <property type="component" value="Unassembled WGS sequence"/>
</dbReference>
<gene>
    <name evidence="2" type="ORF">PB1_15684</name>
</gene>